<accession>A0ABQ6FZS9</accession>
<dbReference type="PROSITE" id="PS00234">
    <property type="entry name" value="GAS_VESICLE_A_1"/>
    <property type="match status" value="1"/>
</dbReference>
<dbReference type="Pfam" id="PF05121">
    <property type="entry name" value="GvpK"/>
    <property type="match status" value="1"/>
</dbReference>
<name>A0ABQ6FZS9_9CHLR</name>
<proteinExistence type="inferred from homology"/>
<evidence type="ECO:0000256" key="3">
    <source>
        <dbReference type="ARBA" id="ARBA00035659"/>
    </source>
</evidence>
<comment type="similarity">
    <text evidence="3">Belongs to the gas vesicle GvpK family.</text>
</comment>
<keyword evidence="6" id="KW-1185">Reference proteome</keyword>
<feature type="region of interest" description="Disordered" evidence="4">
    <location>
        <begin position="67"/>
        <end position="156"/>
    </location>
</feature>
<dbReference type="Proteomes" id="UP001344906">
    <property type="component" value="Unassembled WGS sequence"/>
</dbReference>
<feature type="compositionally biased region" description="Basic and acidic residues" evidence="4">
    <location>
        <begin position="104"/>
        <end position="156"/>
    </location>
</feature>
<protein>
    <recommendedName>
        <fullName evidence="7">Gas vesicle structural protein</fullName>
    </recommendedName>
</protein>
<keyword evidence="1" id="KW-0304">Gas vesicle</keyword>
<gene>
    <name evidence="5" type="ORF">KDH_61090</name>
</gene>
<dbReference type="EMBL" id="BSRI01000002">
    <property type="protein sequence ID" value="GLV59282.1"/>
    <property type="molecule type" value="Genomic_DNA"/>
</dbReference>
<evidence type="ECO:0000313" key="5">
    <source>
        <dbReference type="EMBL" id="GLV59282.1"/>
    </source>
</evidence>
<dbReference type="Pfam" id="PF00741">
    <property type="entry name" value="Gas_vesicle"/>
    <property type="match status" value="1"/>
</dbReference>
<feature type="compositionally biased region" description="Polar residues" evidence="4">
    <location>
        <begin position="82"/>
        <end position="92"/>
    </location>
</feature>
<dbReference type="InterPro" id="IPR007805">
    <property type="entry name" value="GvpK"/>
</dbReference>
<organism evidence="5 6">
    <name type="scientific">Dictyobacter halimunensis</name>
    <dbReference type="NCBI Taxonomy" id="3026934"/>
    <lineage>
        <taxon>Bacteria</taxon>
        <taxon>Bacillati</taxon>
        <taxon>Chloroflexota</taxon>
        <taxon>Ktedonobacteria</taxon>
        <taxon>Ktedonobacterales</taxon>
        <taxon>Dictyobacteraceae</taxon>
        <taxon>Dictyobacter</taxon>
    </lineage>
</organism>
<evidence type="ECO:0000313" key="6">
    <source>
        <dbReference type="Proteomes" id="UP001344906"/>
    </source>
</evidence>
<evidence type="ECO:0000256" key="4">
    <source>
        <dbReference type="SAM" id="MobiDB-lite"/>
    </source>
</evidence>
<dbReference type="InterPro" id="IPR018493">
    <property type="entry name" value="GvpA-like_CS"/>
</dbReference>
<comment type="caution">
    <text evidence="5">The sequence shown here is derived from an EMBL/GenBank/DDBJ whole genome shotgun (WGS) entry which is preliminary data.</text>
</comment>
<evidence type="ECO:0008006" key="7">
    <source>
        <dbReference type="Google" id="ProtNLM"/>
    </source>
</evidence>
<evidence type="ECO:0000256" key="2">
    <source>
        <dbReference type="ARBA" id="ARBA00035108"/>
    </source>
</evidence>
<comment type="subcellular location">
    <subcellularLocation>
        <location evidence="2">Gas vesicle</location>
    </subcellularLocation>
</comment>
<evidence type="ECO:0000256" key="1">
    <source>
        <dbReference type="ARBA" id="ARBA00022987"/>
    </source>
</evidence>
<reference evidence="5 6" key="1">
    <citation type="submission" date="2023-02" db="EMBL/GenBank/DDBJ databases">
        <title>Dictyobacter halimunensis sp. nov., a new member of the class Ktedonobacteria from forest soil in a geothermal area.</title>
        <authorList>
            <person name="Rachmania M.K."/>
            <person name="Ningsih F."/>
            <person name="Sakai Y."/>
            <person name="Yabe S."/>
            <person name="Yokota A."/>
            <person name="Sjamsuridzal W."/>
        </authorList>
    </citation>
    <scope>NUCLEOTIDE SEQUENCE [LARGE SCALE GENOMIC DNA]</scope>
    <source>
        <strain evidence="5 6">S3.2.2.5</strain>
    </source>
</reference>
<dbReference type="PANTHER" id="PTHR40137">
    <property type="entry name" value="PROTEIN GVPK 1"/>
    <property type="match status" value="1"/>
</dbReference>
<dbReference type="PANTHER" id="PTHR40137:SF2">
    <property type="entry name" value="PROTEIN GVPK 1"/>
    <property type="match status" value="1"/>
</dbReference>
<sequence>MESQQRQVDDQTIRNYQLTLLELLDRLIDKGVVVKGEVLLTVADVDLVYLNLSLLLSAVKTIERAARGDDGGEGNIPAREGSSPQESLNKSPQPEVRSHSAPRSGEETKAPHARTAPRESAEETKAPRARTAPRESAEDARSAFPFRETKPQRRSEAGINIDPERVEKGLVALVLTLVDLIRQLMEKQAIRRIENEQLTEAEIERVGNAFFLLNEKIAELKETFDLSDEDLNLNLGPLGDLL</sequence>
<dbReference type="InterPro" id="IPR000638">
    <property type="entry name" value="Gas-vesicle_GvpA-like"/>
</dbReference>